<keyword evidence="7" id="KW-0479">Metal-binding</keyword>
<evidence type="ECO:0000256" key="3">
    <source>
        <dbReference type="ARBA" id="ARBA00006868"/>
    </source>
</evidence>
<comment type="function">
    <text evidence="17">Cadherins are calcium-dependent cell adhesion proteins. They preferentially interact with themselves in a homophilic manner in connecting cells; cadherins may thus contribute to the sorting of heterogeneous cell types.</text>
</comment>
<evidence type="ECO:0000256" key="13">
    <source>
        <dbReference type="ARBA" id="ARBA00022989"/>
    </source>
</evidence>
<reference evidence="26" key="1">
    <citation type="submission" date="2020-03" db="EMBL/GenBank/DDBJ databases">
        <title>Studies in the Genomics of Life Span.</title>
        <authorList>
            <person name="Glass D."/>
        </authorList>
    </citation>
    <scope>NUCLEOTIDE SEQUENCE</scope>
    <source>
        <strain evidence="26">SUZIE</strain>
        <tissue evidence="26">Muscle</tissue>
    </source>
</reference>
<dbReference type="InterPro" id="IPR015919">
    <property type="entry name" value="Cadherin-like_sf"/>
</dbReference>
<evidence type="ECO:0000256" key="19">
    <source>
        <dbReference type="ARBA" id="ARBA00064747"/>
    </source>
</evidence>
<evidence type="ECO:0000256" key="21">
    <source>
        <dbReference type="ARBA" id="ARBA00077790"/>
    </source>
</evidence>
<feature type="signal peptide" evidence="24">
    <location>
        <begin position="1"/>
        <end position="23"/>
    </location>
</feature>
<evidence type="ECO:0000256" key="2">
    <source>
        <dbReference type="ARBA" id="ARBA00005032"/>
    </source>
</evidence>
<feature type="domain" description="Cadherin" evidence="25">
    <location>
        <begin position="317"/>
        <end position="429"/>
    </location>
</feature>
<dbReference type="Pfam" id="PF00899">
    <property type="entry name" value="ThiF"/>
    <property type="match status" value="1"/>
</dbReference>
<keyword evidence="12" id="KW-0130">Cell adhesion</keyword>
<evidence type="ECO:0000256" key="1">
    <source>
        <dbReference type="ARBA" id="ARBA00004251"/>
    </source>
</evidence>
<dbReference type="GO" id="GO:0016342">
    <property type="term" value="C:catenin complex"/>
    <property type="evidence" value="ECO:0007669"/>
    <property type="project" value="TreeGrafter"/>
</dbReference>
<evidence type="ECO:0000256" key="7">
    <source>
        <dbReference type="ARBA" id="ARBA00022723"/>
    </source>
</evidence>
<keyword evidence="6" id="KW-0812">Transmembrane</keyword>
<evidence type="ECO:0000256" key="9">
    <source>
        <dbReference type="ARBA" id="ARBA00022737"/>
    </source>
</evidence>
<dbReference type="PROSITE" id="PS00232">
    <property type="entry name" value="CADHERIN_1"/>
    <property type="match status" value="1"/>
</dbReference>
<keyword evidence="14" id="KW-0472">Membrane</keyword>
<dbReference type="FunFam" id="2.60.40.60:FF:000195">
    <property type="entry name" value="Cadherin 16"/>
    <property type="match status" value="1"/>
</dbReference>
<keyword evidence="9" id="KW-0677">Repeat</keyword>
<dbReference type="InterPro" id="IPR039808">
    <property type="entry name" value="Cadherin"/>
</dbReference>
<evidence type="ECO:0000259" key="25">
    <source>
        <dbReference type="PROSITE" id="PS50268"/>
    </source>
</evidence>
<dbReference type="Gene3D" id="2.60.40.60">
    <property type="entry name" value="Cadherins"/>
    <property type="match status" value="7"/>
</dbReference>
<dbReference type="GO" id="GO:0000902">
    <property type="term" value="P:cell morphogenesis"/>
    <property type="evidence" value="ECO:0007669"/>
    <property type="project" value="TreeGrafter"/>
</dbReference>
<keyword evidence="13" id="KW-1133">Transmembrane helix</keyword>
<evidence type="ECO:0000256" key="4">
    <source>
        <dbReference type="ARBA" id="ARBA00015407"/>
    </source>
</evidence>
<dbReference type="FunFam" id="2.60.40.60:FF:000167">
    <property type="entry name" value="Cadherin 16"/>
    <property type="match status" value="1"/>
</dbReference>
<name>A0AA41NIH4_SCICA</name>
<dbReference type="GO" id="GO:0005509">
    <property type="term" value="F:calcium ion binding"/>
    <property type="evidence" value="ECO:0007669"/>
    <property type="project" value="UniProtKB-UniRule"/>
</dbReference>
<dbReference type="FunFam" id="3.40.50.720:FF:000174">
    <property type="entry name" value="NEDD8-activating enzyme E1 regulatory subunit"/>
    <property type="match status" value="1"/>
</dbReference>
<evidence type="ECO:0000256" key="14">
    <source>
        <dbReference type="ARBA" id="ARBA00023136"/>
    </source>
</evidence>
<evidence type="ECO:0000256" key="16">
    <source>
        <dbReference type="ARBA" id="ARBA00033048"/>
    </source>
</evidence>
<feature type="domain" description="Cadherin" evidence="25">
    <location>
        <begin position="545"/>
        <end position="645"/>
    </location>
</feature>
<dbReference type="GO" id="GO:0008013">
    <property type="term" value="F:beta-catenin binding"/>
    <property type="evidence" value="ECO:0007669"/>
    <property type="project" value="TreeGrafter"/>
</dbReference>
<dbReference type="GO" id="GO:0007156">
    <property type="term" value="P:homophilic cell adhesion via plasma membrane adhesion molecules"/>
    <property type="evidence" value="ECO:0007669"/>
    <property type="project" value="InterPro"/>
</dbReference>
<dbReference type="CDD" id="cd01493">
    <property type="entry name" value="APPBP1_RUB"/>
    <property type="match status" value="1"/>
</dbReference>
<dbReference type="Proteomes" id="UP001166674">
    <property type="component" value="Unassembled WGS sequence"/>
</dbReference>
<evidence type="ECO:0000256" key="24">
    <source>
        <dbReference type="SAM" id="SignalP"/>
    </source>
</evidence>
<evidence type="ECO:0000256" key="23">
    <source>
        <dbReference type="PROSITE-ProRule" id="PRU00043"/>
    </source>
</evidence>
<dbReference type="SUPFAM" id="SSF69572">
    <property type="entry name" value="Activating enzymes of the ubiquitin-like proteins"/>
    <property type="match status" value="1"/>
</dbReference>
<comment type="function">
    <text evidence="18">Regulatory subunit of the dimeric UBA3-NAE1 E1 enzyme. E1 activates NEDD8 by first adenylating its C-terminal glycine residue with ATP, thereafter linking this residue to the side chain of the catalytic cysteine, yielding a NEDD8-UBA3 thioester and free AMP. E1 finally transfers NEDD8 to the catalytic cysteine of UBE2M. Necessary for cell cycle progression through the S-M checkpoint. Overexpression of NAE1 causes apoptosis through deregulation of NEDD8 conjugation. The covalent attachment of NEDD8 to target proteins is known as 'neddylation' and the process is involved in the regulation of cell growth, viability and development.</text>
</comment>
<sequence length="1263" mass="139288">MSLRPTLTMVPAWLWLLCLYVIQLPLPREKAEGRVVLTGDSDMAAEGPFAVDPDSGFLMVTRALDREEQAEYQLQVTLEAEDGLVLWGPQLVIVHVKDENDQVPQFSQAIYRAQLSQGTRPGIPFLFLEASDGDAPGTANSDLRFQILSQAPAQVSPDMFQLEPRLGALALSPEGSTSLDHALAGPYELLVQVKDMGDQASGHQATATIEISVVESTWVPLGTIHLAENLEVLYPHHISQARWSGGDVHYHLESQPPGPFEVDTEGKLHVTRELDREAQAEYMLQVRAQNSHGEDYTAPLELHVVVTDENDNRPICLPRGPSVSIPELSSPGTEVTRLSAEDADAPGSPNSHVVYRLLSPEPIEGAEGKTFELDPTSGSVTLGTAPLKAGENILLQVLAIDLAGAEGGLSSTCEIAVRITDINDHAPEFTTSQIGPISLPEDVEPETLVATLMATDADLEPAFRLMDFAIEAGNMEGIFGLDWEPDSGHVQLRLRKNLSYEAAPHHKVVVVVRNVEELVGPGPGPGSTATVTVLVERMIPPPKLDQESYEARIPVSTPAGSLLLTIQPSDPMSRTLRFSLVNDSEGWLCIKEFSGEVHTAQSLHGAQPGDSYTVIVEAQDADEPGLSTSATLVVRFLKAPPAPTLTLTPVPARHLCTPRQDYGVLITSEDPDMVSGHGPYSFSLGPNPTVQRDWRLQPLNGSHAYLTLALHWVEPREHVVPVVVSHNARMWQLLVRVIVCRCNVEGQCMRKVGRMKGMPTKLSAVGILVGTLAAIGIGSFTIVDGNQVSGEDAGNKYVLFFSNIIKCFAFKKNRAEAAMEFLQELNNDVSGSFVEESPENLLDNDPSFFCRFTVVVATQLPESTLLRLANVLWNSEIPLLICRTYGLVGYMRIIIKEHPVIESHPDNALEDLRLDKPFPELREHFQSYDLDHMEKKDHSHTPWIVIVAKYLAQWYSETNGRIPKTYKEKEDFRDLIRQGILKNENGTPEDEENFEEAIKNVNTALNTTQIPSSIEDIFNDDRCINITRQTPPFWILARALKEFVAKEGQGNLPVRGTIPDMIADSGKYIKLQNVYREKAKKDAAAVGNHVAKLLQSIGQAPESISEKELKLLCSNSAFLRVVRCRSLAEEYGLDTVNKDEIISSMDNPDNEIVLYLMLRAVDRFHKQHGRYPGVSNYQVEEDIGKLKSCLTGFLQEYGLSVTVKDDYVHEFCRYGAAEPHTIAAFLGGAAAQEVIKIITKQFVIFNNTYIYSGMSQTSATFQL</sequence>
<keyword evidence="5" id="KW-1003">Cell membrane</keyword>
<dbReference type="InterPro" id="IPR020894">
    <property type="entry name" value="Cadherin_CS"/>
</dbReference>
<dbReference type="FunFam" id="2.60.40.60:FF:000159">
    <property type="entry name" value="cadherin-16 isoform X1"/>
    <property type="match status" value="1"/>
</dbReference>
<dbReference type="PANTHER" id="PTHR24027:SF424">
    <property type="entry name" value="CADHERIN-16 ISOFORM X3"/>
    <property type="match status" value="1"/>
</dbReference>
<dbReference type="PANTHER" id="PTHR24027">
    <property type="entry name" value="CADHERIN-23"/>
    <property type="match status" value="1"/>
</dbReference>
<dbReference type="EMBL" id="JAATJV010444918">
    <property type="protein sequence ID" value="MBZ3891051.1"/>
    <property type="molecule type" value="Genomic_DNA"/>
</dbReference>
<comment type="subcellular location">
    <subcellularLocation>
        <location evidence="1">Cell membrane</location>
        <topology evidence="1">Single-pass type I membrane protein</topology>
    </subcellularLocation>
</comment>
<proteinExistence type="inferred from homology"/>
<feature type="domain" description="Cadherin" evidence="25">
    <location>
        <begin position="107"/>
        <end position="316"/>
    </location>
</feature>
<dbReference type="Gene3D" id="3.40.50.720">
    <property type="entry name" value="NAD(P)-binding Rossmann-like Domain"/>
    <property type="match status" value="2"/>
</dbReference>
<dbReference type="GO" id="GO:0045296">
    <property type="term" value="F:cadherin binding"/>
    <property type="evidence" value="ECO:0007669"/>
    <property type="project" value="TreeGrafter"/>
</dbReference>
<comment type="pathway">
    <text evidence="2">Protein modification; protein neddylation.</text>
</comment>
<comment type="caution">
    <text evidence="26">The sequence shown here is derived from an EMBL/GenBank/DDBJ whole genome shotgun (WGS) entry which is preliminary data.</text>
</comment>
<dbReference type="FunFam" id="2.60.40.60:FF:000149">
    <property type="entry name" value="cadherin-16 isoform X1"/>
    <property type="match status" value="1"/>
</dbReference>
<dbReference type="CDD" id="cd11304">
    <property type="entry name" value="Cadherin_repeat"/>
    <property type="match status" value="5"/>
</dbReference>
<dbReference type="InterPro" id="IPR000594">
    <property type="entry name" value="ThiF_NAD_FAD-bd"/>
</dbReference>
<evidence type="ECO:0000256" key="17">
    <source>
        <dbReference type="ARBA" id="ARBA00037319"/>
    </source>
</evidence>
<evidence type="ECO:0000256" key="10">
    <source>
        <dbReference type="ARBA" id="ARBA00022786"/>
    </source>
</evidence>
<dbReference type="AlphaFoldDB" id="A0AA41NIH4"/>
<evidence type="ECO:0000256" key="22">
    <source>
        <dbReference type="ARBA" id="ARBA00078798"/>
    </source>
</evidence>
<comment type="similarity">
    <text evidence="3">Belongs to the ubiquitin-activating E1 family. ULA1 subfamily.</text>
</comment>
<evidence type="ECO:0000256" key="15">
    <source>
        <dbReference type="ARBA" id="ARBA00023180"/>
    </source>
</evidence>
<evidence type="ECO:0000256" key="5">
    <source>
        <dbReference type="ARBA" id="ARBA00022475"/>
    </source>
</evidence>
<keyword evidence="11 23" id="KW-0106">Calcium</keyword>
<dbReference type="PROSITE" id="PS50268">
    <property type="entry name" value="CADHERIN_2"/>
    <property type="match status" value="5"/>
</dbReference>
<dbReference type="FunFam" id="2.60.40.60:FF:000187">
    <property type="entry name" value="Cadherin 16"/>
    <property type="match status" value="1"/>
</dbReference>
<dbReference type="Pfam" id="PF00028">
    <property type="entry name" value="Cadherin"/>
    <property type="match status" value="3"/>
</dbReference>
<dbReference type="FunFam" id="3.40.50.720:FF:000187">
    <property type="entry name" value="NEDD8-activating enzyme E1 regulatory subunit"/>
    <property type="match status" value="1"/>
</dbReference>
<keyword evidence="27" id="KW-1185">Reference proteome</keyword>
<dbReference type="InterPro" id="IPR035985">
    <property type="entry name" value="Ubiquitin-activating_enz"/>
</dbReference>
<evidence type="ECO:0000256" key="11">
    <source>
        <dbReference type="ARBA" id="ARBA00022837"/>
    </source>
</evidence>
<dbReference type="GO" id="GO:0016339">
    <property type="term" value="P:calcium-dependent cell-cell adhesion via plasma membrane cell adhesion molecules"/>
    <property type="evidence" value="ECO:0007669"/>
    <property type="project" value="TreeGrafter"/>
</dbReference>
<evidence type="ECO:0000256" key="20">
    <source>
        <dbReference type="ARBA" id="ARBA00069589"/>
    </source>
</evidence>
<dbReference type="GO" id="GO:0016477">
    <property type="term" value="P:cell migration"/>
    <property type="evidence" value="ECO:0007669"/>
    <property type="project" value="TreeGrafter"/>
</dbReference>
<keyword evidence="8 24" id="KW-0732">Signal</keyword>
<dbReference type="SUPFAM" id="SSF49313">
    <property type="entry name" value="Cadherin-like"/>
    <property type="match status" value="6"/>
</dbReference>
<evidence type="ECO:0000313" key="26">
    <source>
        <dbReference type="EMBL" id="MBZ3891051.1"/>
    </source>
</evidence>
<protein>
    <recommendedName>
        <fullName evidence="20">Cadherin-16</fullName>
    </recommendedName>
    <alternativeName>
        <fullName evidence="21">Amyloid beta precursor protein-binding protein 1, 59 kDa</fullName>
    </alternativeName>
    <alternativeName>
        <fullName evidence="16">Amyloid protein-binding protein 1</fullName>
    </alternativeName>
    <alternativeName>
        <fullName evidence="22">Kidney-specific cadherin</fullName>
    </alternativeName>
    <alternativeName>
        <fullName evidence="4">NEDD8-activating enzyme E1 regulatory subunit</fullName>
    </alternativeName>
</protein>
<dbReference type="SMART" id="SM00112">
    <property type="entry name" value="CA"/>
    <property type="match status" value="6"/>
</dbReference>
<dbReference type="InterPro" id="IPR002126">
    <property type="entry name" value="Cadherin-like_dom"/>
</dbReference>
<keyword evidence="15" id="KW-0325">Glycoprotein</keyword>
<feature type="domain" description="Cadherin" evidence="25">
    <location>
        <begin position="36"/>
        <end position="106"/>
    </location>
</feature>
<dbReference type="GO" id="GO:0007043">
    <property type="term" value="P:cell-cell junction assembly"/>
    <property type="evidence" value="ECO:0007669"/>
    <property type="project" value="TreeGrafter"/>
</dbReference>
<evidence type="ECO:0000313" key="27">
    <source>
        <dbReference type="Proteomes" id="UP001166674"/>
    </source>
</evidence>
<accession>A0AA41NIH4</accession>
<keyword evidence="10" id="KW-0833">Ubl conjugation pathway</keyword>
<dbReference type="FunFam" id="2.60.40.60:FF:000241">
    <property type="entry name" value="Cadherin 16"/>
    <property type="match status" value="1"/>
</dbReference>
<evidence type="ECO:0000256" key="12">
    <source>
        <dbReference type="ARBA" id="ARBA00022889"/>
    </source>
</evidence>
<evidence type="ECO:0000256" key="18">
    <source>
        <dbReference type="ARBA" id="ARBA00057256"/>
    </source>
</evidence>
<feature type="chain" id="PRO_5041368992" description="Cadherin-16" evidence="24">
    <location>
        <begin position="24"/>
        <end position="1263"/>
    </location>
</feature>
<evidence type="ECO:0000256" key="8">
    <source>
        <dbReference type="ARBA" id="ARBA00022729"/>
    </source>
</evidence>
<dbReference type="GO" id="GO:0008641">
    <property type="term" value="F:ubiquitin-like modifier activating enzyme activity"/>
    <property type="evidence" value="ECO:0007669"/>
    <property type="project" value="InterPro"/>
</dbReference>
<comment type="subunit">
    <text evidence="19">Heterodimer of UBA3 and NAE1. The complex binds NEDD8 and UBE2M. Binds APP and TP53BP2.</text>
</comment>
<dbReference type="PRINTS" id="PR00205">
    <property type="entry name" value="CADHERIN"/>
</dbReference>
<dbReference type="GO" id="GO:0005912">
    <property type="term" value="C:adherens junction"/>
    <property type="evidence" value="ECO:0007669"/>
    <property type="project" value="TreeGrafter"/>
</dbReference>
<organism evidence="26 27">
    <name type="scientific">Sciurus carolinensis</name>
    <name type="common">Eastern gray squirrel</name>
    <dbReference type="NCBI Taxonomy" id="30640"/>
    <lineage>
        <taxon>Eukaryota</taxon>
        <taxon>Metazoa</taxon>
        <taxon>Chordata</taxon>
        <taxon>Craniata</taxon>
        <taxon>Vertebrata</taxon>
        <taxon>Euteleostomi</taxon>
        <taxon>Mammalia</taxon>
        <taxon>Eutheria</taxon>
        <taxon>Euarchontoglires</taxon>
        <taxon>Glires</taxon>
        <taxon>Rodentia</taxon>
        <taxon>Sciuromorpha</taxon>
        <taxon>Sciuridae</taxon>
        <taxon>Sciurinae</taxon>
        <taxon>Sciurini</taxon>
        <taxon>Sciurus</taxon>
    </lineage>
</organism>
<feature type="domain" description="Cadherin" evidence="25">
    <location>
        <begin position="431"/>
        <end position="544"/>
    </location>
</feature>
<gene>
    <name evidence="26" type="ORF">SUZIE_211025</name>
</gene>
<dbReference type="GO" id="GO:0034332">
    <property type="term" value="P:adherens junction organization"/>
    <property type="evidence" value="ECO:0007669"/>
    <property type="project" value="TreeGrafter"/>
</dbReference>
<dbReference type="GO" id="GO:0044331">
    <property type="term" value="P:cell-cell adhesion mediated by cadherin"/>
    <property type="evidence" value="ECO:0007669"/>
    <property type="project" value="TreeGrafter"/>
</dbReference>
<evidence type="ECO:0000256" key="6">
    <source>
        <dbReference type="ARBA" id="ARBA00022692"/>
    </source>
</evidence>